<keyword evidence="7" id="KW-0456">Lyase</keyword>
<feature type="non-terminal residue" evidence="7">
    <location>
        <position position="126"/>
    </location>
</feature>
<keyword evidence="2" id="KW-0349">Heme</keyword>
<evidence type="ECO:0000256" key="5">
    <source>
        <dbReference type="ARBA" id="ARBA00023004"/>
    </source>
</evidence>
<feature type="non-terminal residue" evidence="7">
    <location>
        <position position="1"/>
    </location>
</feature>
<comment type="similarity">
    <text evidence="1">Belongs to the cytochrome P450 family.</text>
</comment>
<dbReference type="GO" id="GO:0042448">
    <property type="term" value="P:progesterone metabolic process"/>
    <property type="evidence" value="ECO:0007669"/>
    <property type="project" value="TreeGrafter"/>
</dbReference>
<sequence>LIFYNIIASFCFGKKYDMKDPEFNRIRSLIDNVNDQFNGIFLADLMPPLRHVPTRAMNLIKRSAEELHAFFDNLMAEHKQTYDGNDLRDLTDYTIQSETEMKTSGLEEFQVKLTNVHYRQIVLDMF</sequence>
<dbReference type="SUPFAM" id="SSF48264">
    <property type="entry name" value="Cytochrome P450"/>
    <property type="match status" value="1"/>
</dbReference>
<name>G3CHZ5_PERNU</name>
<dbReference type="Gene3D" id="1.10.630.10">
    <property type="entry name" value="Cytochrome P450"/>
    <property type="match status" value="1"/>
</dbReference>
<dbReference type="EMBL" id="HM631970">
    <property type="protein sequence ID" value="ADN44547.1"/>
    <property type="molecule type" value="mRNA"/>
</dbReference>
<dbReference type="GO" id="GO:0042446">
    <property type="term" value="P:hormone biosynthetic process"/>
    <property type="evidence" value="ECO:0007669"/>
    <property type="project" value="TreeGrafter"/>
</dbReference>
<dbReference type="GO" id="GO:0020037">
    <property type="term" value="F:heme binding"/>
    <property type="evidence" value="ECO:0007669"/>
    <property type="project" value="InterPro"/>
</dbReference>
<accession>G3CHZ5</accession>
<dbReference type="InterPro" id="IPR001128">
    <property type="entry name" value="Cyt_P450"/>
</dbReference>
<dbReference type="PANTHER" id="PTHR24289:SF20">
    <property type="entry name" value="STEROID 17-ALPHA-HYDROXYLASE_17,20 LYASE"/>
    <property type="match status" value="1"/>
</dbReference>
<dbReference type="AlphaFoldDB" id="G3CHZ5"/>
<evidence type="ECO:0000256" key="6">
    <source>
        <dbReference type="ARBA" id="ARBA00023033"/>
    </source>
</evidence>
<evidence type="ECO:0000256" key="3">
    <source>
        <dbReference type="ARBA" id="ARBA00022723"/>
    </source>
</evidence>
<proteinExistence type="evidence at transcript level"/>
<dbReference type="GO" id="GO:0016829">
    <property type="term" value="F:lyase activity"/>
    <property type="evidence" value="ECO:0007669"/>
    <property type="project" value="UniProtKB-KW"/>
</dbReference>
<dbReference type="InterPro" id="IPR036396">
    <property type="entry name" value="Cyt_P450_sf"/>
</dbReference>
<dbReference type="Pfam" id="PF00067">
    <property type="entry name" value="p450"/>
    <property type="match status" value="1"/>
</dbReference>
<evidence type="ECO:0000256" key="1">
    <source>
        <dbReference type="ARBA" id="ARBA00010617"/>
    </source>
</evidence>
<dbReference type="PANTHER" id="PTHR24289">
    <property type="entry name" value="STEROID 17-ALPHA-HYDROXYLASE/17,20 LYASE"/>
    <property type="match status" value="1"/>
</dbReference>
<organism evidence="7">
    <name type="scientific">Perinereis nuntia</name>
    <name type="common">Polychaete worm</name>
    <name type="synonym">Lycoris nuntia</name>
    <dbReference type="NCBI Taxonomy" id="460893"/>
    <lineage>
        <taxon>Eukaryota</taxon>
        <taxon>Metazoa</taxon>
        <taxon>Spiralia</taxon>
        <taxon>Lophotrochozoa</taxon>
        <taxon>Annelida</taxon>
        <taxon>Polychaeta</taxon>
        <taxon>Errantia</taxon>
        <taxon>Phyllodocida</taxon>
        <taxon>Nereididae</taxon>
        <taxon>Perinereis</taxon>
    </lineage>
</organism>
<keyword evidence="6" id="KW-0503">Monooxygenase</keyword>
<keyword evidence="3" id="KW-0479">Metal-binding</keyword>
<reference evidence="7" key="1">
    <citation type="submission" date="2010-07" db="EMBL/GenBank/DDBJ databases">
        <authorList>
            <person name="Won E.-J."/>
            <person name="Rhee J.-S."/>
            <person name="Lee J.-S."/>
        </authorList>
    </citation>
    <scope>NUCLEOTIDE SEQUENCE</scope>
</reference>
<dbReference type="GO" id="GO:0004508">
    <property type="term" value="F:steroid 17-alpha-monooxygenase activity"/>
    <property type="evidence" value="ECO:0007669"/>
    <property type="project" value="TreeGrafter"/>
</dbReference>
<evidence type="ECO:0000256" key="2">
    <source>
        <dbReference type="ARBA" id="ARBA00022617"/>
    </source>
</evidence>
<evidence type="ECO:0000313" key="7">
    <source>
        <dbReference type="EMBL" id="ADN44547.1"/>
    </source>
</evidence>
<keyword evidence="4" id="KW-0560">Oxidoreductase</keyword>
<dbReference type="GO" id="GO:0005506">
    <property type="term" value="F:iron ion binding"/>
    <property type="evidence" value="ECO:0007669"/>
    <property type="project" value="InterPro"/>
</dbReference>
<protein>
    <submittedName>
        <fullName evidence="7">Cytochrome P450 17alpha-hydroxylase/17, 20-lyase-like protein</fullName>
    </submittedName>
</protein>
<evidence type="ECO:0000256" key="4">
    <source>
        <dbReference type="ARBA" id="ARBA00023002"/>
    </source>
</evidence>
<keyword evidence="5" id="KW-0408">Iron</keyword>